<sequence>MKSVKIILMALTAMGLANGTFAQVDQTWSEITGSGGWDTTTAEWNTSEYWENGNNAIIDVNAQTKLLNENITVNNLTVSSTRFTIATTNTAARTLTANGTLAYTGTSESNGDNITISSGNTLDGTFTYTSSQDGSSNRGRLVMNAGSAMTGNLTLSGSGARLQLNRDSALSASGSITLNGGGLGLRWEAGANGTLGTLSGNGYINANAGSGHADYDTRLNLNKLELGTDGTIGLISSVDGGNDNKYIIDLKNGFTHQFDLNADGLTLTSDFLDMDDGLMEVNIHNAIIALNTITGSDALELGDAFTLVSGSRIRGTATFDDTGVNFSNAGYSFDTSTFNTDGTITVIPEPATLGLITVMGGGMLFIRRRFMI</sequence>
<feature type="transmembrane region" description="Helical" evidence="1">
    <location>
        <begin position="346"/>
        <end position="366"/>
    </location>
</feature>
<dbReference type="Proteomes" id="UP000366872">
    <property type="component" value="Unassembled WGS sequence"/>
</dbReference>
<keyword evidence="1" id="KW-1133">Transmembrane helix</keyword>
<dbReference type="EMBL" id="CAAHFG010000001">
    <property type="protein sequence ID" value="VGO13063.1"/>
    <property type="molecule type" value="Genomic_DNA"/>
</dbReference>
<reference evidence="3 4" key="1">
    <citation type="submission" date="2019-04" db="EMBL/GenBank/DDBJ databases">
        <authorList>
            <person name="Van Vliet M D."/>
        </authorList>
    </citation>
    <scope>NUCLEOTIDE SEQUENCE [LARGE SCALE GENOMIC DNA]</scope>
    <source>
        <strain evidence="3 4">F1</strain>
    </source>
</reference>
<evidence type="ECO:0000256" key="1">
    <source>
        <dbReference type="SAM" id="Phobius"/>
    </source>
</evidence>
<dbReference type="InterPro" id="IPR013424">
    <property type="entry name" value="Ice-binding_C"/>
</dbReference>
<dbReference type="AlphaFoldDB" id="A0A6C2TZN1"/>
<keyword evidence="2" id="KW-0732">Signal</keyword>
<name>A0A6C2TZN1_PONDE</name>
<evidence type="ECO:0000313" key="3">
    <source>
        <dbReference type="EMBL" id="VGO13063.1"/>
    </source>
</evidence>
<organism evidence="3 4">
    <name type="scientific">Pontiella desulfatans</name>
    <dbReference type="NCBI Taxonomy" id="2750659"/>
    <lineage>
        <taxon>Bacteria</taxon>
        <taxon>Pseudomonadati</taxon>
        <taxon>Kiritimatiellota</taxon>
        <taxon>Kiritimatiellia</taxon>
        <taxon>Kiritimatiellales</taxon>
        <taxon>Pontiellaceae</taxon>
        <taxon>Pontiella</taxon>
    </lineage>
</organism>
<keyword evidence="1" id="KW-0472">Membrane</keyword>
<dbReference type="NCBIfam" id="TIGR02595">
    <property type="entry name" value="PEP_CTERM"/>
    <property type="match status" value="1"/>
</dbReference>
<feature type="chain" id="PRO_5025354376" description="PEP-CTERM protein-sorting domain-containing protein" evidence="2">
    <location>
        <begin position="23"/>
        <end position="372"/>
    </location>
</feature>
<evidence type="ECO:0000313" key="4">
    <source>
        <dbReference type="Proteomes" id="UP000366872"/>
    </source>
</evidence>
<keyword evidence="1" id="KW-0812">Transmembrane</keyword>
<protein>
    <recommendedName>
        <fullName evidence="5">PEP-CTERM protein-sorting domain-containing protein</fullName>
    </recommendedName>
</protein>
<gene>
    <name evidence="3" type="ORF">PDESU_01617</name>
</gene>
<evidence type="ECO:0000256" key="2">
    <source>
        <dbReference type="SAM" id="SignalP"/>
    </source>
</evidence>
<feature type="signal peptide" evidence="2">
    <location>
        <begin position="1"/>
        <end position="22"/>
    </location>
</feature>
<evidence type="ECO:0008006" key="5">
    <source>
        <dbReference type="Google" id="ProtNLM"/>
    </source>
</evidence>
<keyword evidence="4" id="KW-1185">Reference proteome</keyword>
<accession>A0A6C2TZN1</accession>
<proteinExistence type="predicted"/>
<dbReference type="RefSeq" id="WP_168442074.1">
    <property type="nucleotide sequence ID" value="NZ_CAAHFG010000001.1"/>
</dbReference>